<sequence length="527" mass="56259">MICCMKHAVAASWLHKLMLSQSSRPTPLAAQAAGSEGAAHGETFNGLAAEPRARDGGPQPGEGARTLIKGGFLYAGDDANTVIENSWVLVVGDRIAAIGSAQQPAPECDHVIDAAGKLVLPGLINPHWHESFVAPNFERPDDAGLEPTPYSNGGDIEALGSMFAFISTVGQKLTHAEGVAIARWSMWTQLRSGTTALGDVGSANTADAMAQAALDLGMRIRVSRWGSDIMIPNGAKEFRRIADTQAQADDWAALMETWNDHSSGLIGGMPSVMGAFGSSDEQLIALRDIADRYQAPYATHLAPLRNETAAVQAVFGRTPVGRFDALGMLTDRLLAVHTAYASEEEYRRLLETGVNICHSPAHYGMLGEATVSETGQIGRFIKDGGHVSCSTDGDISYIGGMPEAMRAAHLGHNEAQNCNTACPPTLALRMATLNGARALGWRDRIGSIEVGKQADLVVIGIDDWRYRLGNHPLRTFLVAGGSRDVEAVMVAGRIVVRDGRSALFDEAELLTDYRLAVASARARIQRK</sequence>
<dbReference type="SUPFAM" id="SSF51338">
    <property type="entry name" value="Composite domain of metallo-dependent hydrolases"/>
    <property type="match status" value="2"/>
</dbReference>
<feature type="domain" description="Amidohydrolase-related" evidence="3">
    <location>
        <begin position="118"/>
        <end position="495"/>
    </location>
</feature>
<proteinExistence type="inferred from homology"/>
<protein>
    <submittedName>
        <fullName evidence="4">Cytosine deaminase and related metal-dependent Hydrolase</fullName>
    </submittedName>
</protein>
<reference evidence="4 5" key="1">
    <citation type="journal article" date="2005" name="Nucleic Acids Res.">
        <title>Genomic blueprint of Hahella chejuensis, a marine microbe producing an algicidal agent.</title>
        <authorList>
            <person name="Jeong H."/>
            <person name="Yim J.H."/>
            <person name="Lee C."/>
            <person name="Choi S.-H."/>
            <person name="Park Y.K."/>
            <person name="Yoon S.H."/>
            <person name="Hur C.-G."/>
            <person name="Kang H.-Y."/>
            <person name="Kim D."/>
            <person name="Lee H.H."/>
            <person name="Park K.H."/>
            <person name="Park S.-H."/>
            <person name="Park H.-S."/>
            <person name="Lee H.K."/>
            <person name="Oh T.K."/>
            <person name="Kim J.F."/>
        </authorList>
    </citation>
    <scope>NUCLEOTIDE SEQUENCE [LARGE SCALE GENOMIC DNA]</scope>
    <source>
        <strain evidence="4 5">KCTC 2396</strain>
    </source>
</reference>
<evidence type="ECO:0000259" key="3">
    <source>
        <dbReference type="Pfam" id="PF01979"/>
    </source>
</evidence>
<dbReference type="GO" id="GO:0016810">
    <property type="term" value="F:hydrolase activity, acting on carbon-nitrogen (but not peptide) bonds"/>
    <property type="evidence" value="ECO:0007669"/>
    <property type="project" value="InterPro"/>
</dbReference>
<dbReference type="Gene3D" id="2.30.40.10">
    <property type="entry name" value="Urease, subunit C, domain 1"/>
    <property type="match status" value="1"/>
</dbReference>
<dbReference type="eggNOG" id="COG0402">
    <property type="taxonomic scope" value="Bacteria"/>
</dbReference>
<dbReference type="EMBL" id="CP000155">
    <property type="protein sequence ID" value="ABC33206.1"/>
    <property type="molecule type" value="Genomic_DNA"/>
</dbReference>
<name>Q2S818_HAHCH</name>
<accession>Q2S818</accession>
<dbReference type="InterPro" id="IPR006680">
    <property type="entry name" value="Amidohydro-rel"/>
</dbReference>
<dbReference type="PANTHER" id="PTHR43794:SF11">
    <property type="entry name" value="AMIDOHYDROLASE-RELATED DOMAIN-CONTAINING PROTEIN"/>
    <property type="match status" value="1"/>
</dbReference>
<dbReference type="PANTHER" id="PTHR43794">
    <property type="entry name" value="AMINOHYDROLASE SSNA-RELATED"/>
    <property type="match status" value="1"/>
</dbReference>
<dbReference type="HOGENOM" id="CLU_012358_2_0_6"/>
<dbReference type="KEGG" id="hch:HCH_06568"/>
<dbReference type="InterPro" id="IPR011059">
    <property type="entry name" value="Metal-dep_hydrolase_composite"/>
</dbReference>
<dbReference type="STRING" id="349521.HCH_06568"/>
<dbReference type="Pfam" id="PF01979">
    <property type="entry name" value="Amidohydro_1"/>
    <property type="match status" value="1"/>
</dbReference>
<dbReference type="Gene3D" id="3.20.20.140">
    <property type="entry name" value="Metal-dependent hydrolases"/>
    <property type="match status" value="1"/>
</dbReference>
<evidence type="ECO:0000256" key="2">
    <source>
        <dbReference type="ARBA" id="ARBA00022801"/>
    </source>
</evidence>
<evidence type="ECO:0000313" key="4">
    <source>
        <dbReference type="EMBL" id="ABC33206.1"/>
    </source>
</evidence>
<dbReference type="InterPro" id="IPR050287">
    <property type="entry name" value="MTA/SAH_deaminase"/>
</dbReference>
<keyword evidence="2 4" id="KW-0378">Hydrolase</keyword>
<dbReference type="Proteomes" id="UP000000238">
    <property type="component" value="Chromosome"/>
</dbReference>
<evidence type="ECO:0000256" key="1">
    <source>
        <dbReference type="ARBA" id="ARBA00006745"/>
    </source>
</evidence>
<dbReference type="InterPro" id="IPR032466">
    <property type="entry name" value="Metal_Hydrolase"/>
</dbReference>
<dbReference type="SUPFAM" id="SSF51556">
    <property type="entry name" value="Metallo-dependent hydrolases"/>
    <property type="match status" value="1"/>
</dbReference>
<gene>
    <name evidence="4" type="ordered locus">HCH_06568</name>
</gene>
<organism evidence="4 5">
    <name type="scientific">Hahella chejuensis (strain KCTC 2396)</name>
    <dbReference type="NCBI Taxonomy" id="349521"/>
    <lineage>
        <taxon>Bacteria</taxon>
        <taxon>Pseudomonadati</taxon>
        <taxon>Pseudomonadota</taxon>
        <taxon>Gammaproteobacteria</taxon>
        <taxon>Oceanospirillales</taxon>
        <taxon>Hahellaceae</taxon>
        <taxon>Hahella</taxon>
    </lineage>
</organism>
<evidence type="ECO:0000313" key="5">
    <source>
        <dbReference type="Proteomes" id="UP000000238"/>
    </source>
</evidence>
<comment type="similarity">
    <text evidence="1">Belongs to the metallo-dependent hydrolases superfamily. ATZ/TRZ family.</text>
</comment>
<dbReference type="AlphaFoldDB" id="Q2S818"/>
<keyword evidence="5" id="KW-1185">Reference proteome</keyword>